<dbReference type="Gene3D" id="2.60.120.260">
    <property type="entry name" value="Galactose-binding domain-like"/>
    <property type="match status" value="2"/>
</dbReference>
<feature type="transmembrane region" description="Helical" evidence="5">
    <location>
        <begin position="6"/>
        <end position="28"/>
    </location>
</feature>
<dbReference type="InterPro" id="IPR008979">
    <property type="entry name" value="Galactose-bd-like_sf"/>
</dbReference>
<dbReference type="InterPro" id="IPR035906">
    <property type="entry name" value="MetI-like_sf"/>
</dbReference>
<dbReference type="Pfam" id="PF21910">
    <property type="entry name" value="GH85_C"/>
    <property type="match status" value="1"/>
</dbReference>
<evidence type="ECO:0008006" key="10">
    <source>
        <dbReference type="Google" id="ProtNLM"/>
    </source>
</evidence>
<dbReference type="PANTHER" id="PTHR13246:SF1">
    <property type="entry name" value="CYTOSOLIC ENDO-BETA-N-ACETYLGLUCOSAMINIDASE"/>
    <property type="match status" value="1"/>
</dbReference>
<reference evidence="8" key="1">
    <citation type="journal article" date="2015" name="Genom Data">
        <title>Draft genome sequences of Phytophthora kernoviae and Phytophthora ramorum lineage EU2 from Scotland.</title>
        <authorList>
            <person name="Sambles C."/>
            <person name="Schlenzig A."/>
            <person name="O'Neill P."/>
            <person name="Grant M."/>
            <person name="Studholme D.J."/>
        </authorList>
    </citation>
    <scope>NUCLEOTIDE SEQUENCE</scope>
    <source>
        <strain evidence="8">00238/432</strain>
    </source>
</reference>
<dbReference type="PANTHER" id="PTHR13246">
    <property type="entry name" value="ENDO BETA N-ACETYLGLUCOSAMINIDASE"/>
    <property type="match status" value="1"/>
</dbReference>
<reference evidence="8" key="2">
    <citation type="submission" date="2020-02" db="EMBL/GenBank/DDBJ databases">
        <authorList>
            <person name="Studholme D.J."/>
        </authorList>
    </citation>
    <scope>NUCLEOTIDE SEQUENCE</scope>
    <source>
        <strain evidence="8">00238/432</strain>
    </source>
</reference>
<dbReference type="InterPro" id="IPR013783">
    <property type="entry name" value="Ig-like_fold"/>
</dbReference>
<dbReference type="SUPFAM" id="SSF53850">
    <property type="entry name" value="Periplasmic binding protein-like II"/>
    <property type="match status" value="1"/>
</dbReference>
<dbReference type="CDD" id="cd06547">
    <property type="entry name" value="GH85_ENGase"/>
    <property type="match status" value="1"/>
</dbReference>
<dbReference type="PROSITE" id="PS50093">
    <property type="entry name" value="PKD"/>
    <property type="match status" value="1"/>
</dbReference>
<dbReference type="InterPro" id="IPR032979">
    <property type="entry name" value="ENGase"/>
</dbReference>
<dbReference type="InterPro" id="IPR022409">
    <property type="entry name" value="PKD/Chitinase_dom"/>
</dbReference>
<evidence type="ECO:0000313" key="8">
    <source>
        <dbReference type="EMBL" id="KAF4325767.1"/>
    </source>
</evidence>
<organism evidence="8 9">
    <name type="scientific">Phytophthora kernoviae 00238/432</name>
    <dbReference type="NCBI Taxonomy" id="1284355"/>
    <lineage>
        <taxon>Eukaryota</taxon>
        <taxon>Sar</taxon>
        <taxon>Stramenopiles</taxon>
        <taxon>Oomycota</taxon>
        <taxon>Peronosporomycetes</taxon>
        <taxon>Peronosporales</taxon>
        <taxon>Peronosporaceae</taxon>
        <taxon>Phytophthora</taxon>
    </lineage>
</organism>
<evidence type="ECO:0000313" key="9">
    <source>
        <dbReference type="Proteomes" id="UP000702964"/>
    </source>
</evidence>
<feature type="transmembrane region" description="Helical" evidence="5">
    <location>
        <begin position="113"/>
        <end position="135"/>
    </location>
</feature>
<evidence type="ECO:0000259" key="6">
    <source>
        <dbReference type="PROSITE" id="PS50022"/>
    </source>
</evidence>
<evidence type="ECO:0000256" key="4">
    <source>
        <dbReference type="ARBA" id="ARBA00023136"/>
    </source>
</evidence>
<feature type="domain" description="PKD" evidence="7">
    <location>
        <begin position="1086"/>
        <end position="1171"/>
    </location>
</feature>
<keyword evidence="2 5" id="KW-0812">Transmembrane</keyword>
<dbReference type="Pfam" id="PF03644">
    <property type="entry name" value="Glyco_hydro_85"/>
    <property type="match status" value="1"/>
</dbReference>
<dbReference type="Gene3D" id="3.40.190.10">
    <property type="entry name" value="Periplasmic binding protein-like II"/>
    <property type="match status" value="1"/>
</dbReference>
<dbReference type="SUPFAM" id="SSF49785">
    <property type="entry name" value="Galactose-binding domain-like"/>
    <property type="match status" value="1"/>
</dbReference>
<dbReference type="InterPro" id="IPR000421">
    <property type="entry name" value="FA58C"/>
</dbReference>
<dbReference type="Pfam" id="PF12010">
    <property type="entry name" value="DUF3502"/>
    <property type="match status" value="1"/>
</dbReference>
<name>A0A8J4SWC2_9STRA</name>
<feature type="domain" description="F5/8 type C" evidence="6">
    <location>
        <begin position="1159"/>
        <end position="1312"/>
    </location>
</feature>
<proteinExistence type="predicted"/>
<dbReference type="InterPro" id="IPR005201">
    <property type="entry name" value="TIM_ENGase"/>
</dbReference>
<dbReference type="InterPro" id="IPR035986">
    <property type="entry name" value="PKD_dom_sf"/>
</dbReference>
<dbReference type="InterPro" id="IPR022627">
    <property type="entry name" value="DUF3502"/>
</dbReference>
<dbReference type="Pfam" id="PF00754">
    <property type="entry name" value="F5_F8_type_C"/>
    <property type="match status" value="1"/>
</dbReference>
<dbReference type="Gene3D" id="3.20.20.80">
    <property type="entry name" value="Glycosidases"/>
    <property type="match status" value="1"/>
</dbReference>
<dbReference type="Gene3D" id="2.60.40.10">
    <property type="entry name" value="Immunoglobulins"/>
    <property type="match status" value="2"/>
</dbReference>
<dbReference type="CDD" id="cd00146">
    <property type="entry name" value="PKD"/>
    <property type="match status" value="1"/>
</dbReference>
<dbReference type="EMBL" id="AOFI03000002">
    <property type="protein sequence ID" value="KAF4325767.1"/>
    <property type="molecule type" value="Genomic_DNA"/>
</dbReference>
<comment type="caution">
    <text evidence="8">The sequence shown here is derived from an EMBL/GenBank/DDBJ whole genome shotgun (WGS) entry which is preliminary data.</text>
</comment>
<dbReference type="GO" id="GO:0055085">
    <property type="term" value="P:transmembrane transport"/>
    <property type="evidence" value="ECO:0007669"/>
    <property type="project" value="InterPro"/>
</dbReference>
<keyword evidence="4 5" id="KW-0472">Membrane</keyword>
<keyword evidence="3 5" id="KW-1133">Transmembrane helix</keyword>
<evidence type="ECO:0000256" key="5">
    <source>
        <dbReference type="SAM" id="Phobius"/>
    </source>
</evidence>
<dbReference type="InterPro" id="IPR054110">
    <property type="entry name" value="EndoD-like_D2"/>
</dbReference>
<dbReference type="InterPro" id="IPR000515">
    <property type="entry name" value="MetI-like"/>
</dbReference>
<evidence type="ECO:0000256" key="1">
    <source>
        <dbReference type="ARBA" id="ARBA00004141"/>
    </source>
</evidence>
<dbReference type="CDD" id="cd06261">
    <property type="entry name" value="TM_PBP2"/>
    <property type="match status" value="1"/>
</dbReference>
<dbReference type="SUPFAM" id="SSF49299">
    <property type="entry name" value="PKD domain"/>
    <property type="match status" value="1"/>
</dbReference>
<dbReference type="InterPro" id="IPR000601">
    <property type="entry name" value="PKD_dom"/>
</dbReference>
<protein>
    <recommendedName>
        <fullName evidence="10">Mannosyl-glycoprotein endo-beta-N-acetylglucosaminidase</fullName>
    </recommendedName>
</protein>
<dbReference type="GO" id="GO:0016020">
    <property type="term" value="C:membrane"/>
    <property type="evidence" value="ECO:0007669"/>
    <property type="project" value="UniProtKB-SubCell"/>
</dbReference>
<feature type="transmembrane region" description="Helical" evidence="5">
    <location>
        <begin position="40"/>
        <end position="60"/>
    </location>
</feature>
<dbReference type="Gene3D" id="1.10.3720.10">
    <property type="entry name" value="MetI-like"/>
    <property type="match status" value="1"/>
</dbReference>
<evidence type="ECO:0000259" key="7">
    <source>
        <dbReference type="PROSITE" id="PS50093"/>
    </source>
</evidence>
<gene>
    <name evidence="8" type="ORF">G195_000558</name>
</gene>
<evidence type="ECO:0000256" key="3">
    <source>
        <dbReference type="ARBA" id="ARBA00022989"/>
    </source>
</evidence>
<dbReference type="GO" id="GO:0033925">
    <property type="term" value="F:mannosyl-glycoprotein endo-beta-N-acetylglucosaminidase activity"/>
    <property type="evidence" value="ECO:0007669"/>
    <property type="project" value="UniProtKB-EC"/>
</dbReference>
<feature type="transmembrane region" description="Helical" evidence="5">
    <location>
        <begin position="72"/>
        <end position="93"/>
    </location>
</feature>
<dbReference type="GO" id="GO:0005829">
    <property type="term" value="C:cytosol"/>
    <property type="evidence" value="ECO:0007669"/>
    <property type="project" value="UniProtKB-SubCell"/>
</dbReference>
<dbReference type="Pfam" id="PF18911">
    <property type="entry name" value="PKD_4"/>
    <property type="match status" value="1"/>
</dbReference>
<accession>A0A8J4SWC2</accession>
<dbReference type="Pfam" id="PF00528">
    <property type="entry name" value="BPD_transp_1"/>
    <property type="match status" value="1"/>
</dbReference>
<dbReference type="PROSITE" id="PS50022">
    <property type="entry name" value="FA58C_3"/>
    <property type="match status" value="1"/>
</dbReference>
<evidence type="ECO:0000256" key="2">
    <source>
        <dbReference type="ARBA" id="ARBA00022692"/>
    </source>
</evidence>
<dbReference type="Proteomes" id="UP000702964">
    <property type="component" value="Unassembled WGS sequence"/>
</dbReference>
<dbReference type="SUPFAM" id="SSF161098">
    <property type="entry name" value="MetI-like"/>
    <property type="match status" value="1"/>
</dbReference>
<sequence>MAQSFGVTLTVTVVGTALTLYLVTTYAYAISRKNFAQRRFFSFLAFFTMLFSGGLVPSYIVVTQVLHLRDSIWALILPSIMNAFYIIVMRTFFTTTVPDAVIESAKIDGATEFGIYTRIVLPISLPGIATIGLFINKELASQWVWRFNKQYVDKYNMDITKIRTLEDLEPYLQQIKDNEPADITPLAVPKGFKPYLAFDFLLGDEFPVGINMNGDTSKYVNVLESEELKSSLKTIRKYYQAGYLRKDVATLEGIDNIKTGKWFVDREQTQPYAELGWSRSAGYDIVTTPMQDPVIFTGSATGAMHAISANSKNPERAMMFLNLLNTDPYLRNLINYGIEGTHYKKISDNVIEDLPAMKDGFQMPGFALGNLFLTYMHKEDPADKWEAFKEFNNSATVAPSFGFNFNPDPVKTEVASISAIVKEFYPSIMTGAVDPDEHLPKAIEKLKAAAALAKQPYSSYWLPEQLLQWNPVSDPDAAFNRSTVPLQSRFTGESVNPNATKDAKVMALSALNQGTSGVPSQGSDTFSANTFSYWQYVDKLVYWGGSAGEGIIVPPSADTIDAAHRNGVPIMGTVFFPPSVYGGKYEWVKKMLQQNSDGSFPAADKLIEVAEYYGFDGWFINQETEGGTAADAQLMKAFLRYLQDHKPAGMEIIWYDSMTREGNISWQNALTDRNAMFLQDNGNKVSDSMFLNFWWNDLGSSAAKAKSLGRSPFELFAGIDVEAKGYDTSLKWNSLFPEGNPAVTSLGIYRPDWSFNSADSMTDFFARENKFWVGQNGNPANTATSQAWKGIANNVVESSPIDQLPFTTSFNTGSGEKFYVDGTQVRETGWNNRSLQDVLPTWRWLAESKGTALKPSLDWSDAYYGGSSLKVAGTLSSANTTHLKLYQTDLKIEPATKLSITYKTQNKPSMKVGLAFADHPDQFVFLDVKDKKASGWTTDILNLTPYKGKRIVALSLYFDSKEIISDYDIHIGQISIHNNSNPVKPLETVQELNVIQSDFRGGIYGDARLQWKALDEEVQQYEIYRVLPDGKETWVGATANNVFYVPEMKRINAEQATVLKVVAVNAKYEPGQAASVTIQWPAYPKPEAGFKADATLITPGQQVHFSDLSSEVTEGWSWTFENGSPAVSTEQNPVVTYDKEGTYPVTLTVTNSSGQDTVTKQALITVSKGASGVKNVALGKTATADHACGPAEGAGKAIDGKVTDNSKWCALGNQQHWLQVDLGKEHQISGFVIKHAESGGEWSGFNTSDYSIQVSADGVNWSDVVQVQGNTAAETSDAIALVKARYVKLNVLKPTQGGDTAARIYEFEVRGLQP</sequence>
<dbReference type="SMART" id="SM00089">
    <property type="entry name" value="PKD"/>
    <property type="match status" value="1"/>
</dbReference>
<comment type="subcellular location">
    <subcellularLocation>
        <location evidence="1">Membrane</location>
        <topology evidence="1">Multi-pass membrane protein</topology>
    </subcellularLocation>
</comment>